<feature type="DNA-binding region" description="H-T-H motif" evidence="4">
    <location>
        <begin position="48"/>
        <end position="67"/>
    </location>
</feature>
<reference evidence="6 7" key="1">
    <citation type="submission" date="2019-07" db="EMBL/GenBank/DDBJ databases">
        <title>Diversity of Bacteria from Kongsfjorden, Arctic.</title>
        <authorList>
            <person name="Yu Y."/>
        </authorList>
    </citation>
    <scope>NUCLEOTIDE SEQUENCE [LARGE SCALE GENOMIC DNA]</scope>
    <source>
        <strain evidence="6 7">SM1922</strain>
    </source>
</reference>
<keyword evidence="3" id="KW-0804">Transcription</keyword>
<dbReference type="EMBL" id="VNFE01000007">
    <property type="protein sequence ID" value="TVU87878.1"/>
    <property type="molecule type" value="Genomic_DNA"/>
</dbReference>
<dbReference type="GO" id="GO:0000976">
    <property type="term" value="F:transcription cis-regulatory region binding"/>
    <property type="evidence" value="ECO:0007669"/>
    <property type="project" value="TreeGrafter"/>
</dbReference>
<evidence type="ECO:0000313" key="7">
    <source>
        <dbReference type="Proteomes" id="UP000317288"/>
    </source>
</evidence>
<evidence type="ECO:0000256" key="3">
    <source>
        <dbReference type="ARBA" id="ARBA00023163"/>
    </source>
</evidence>
<dbReference type="PRINTS" id="PR00455">
    <property type="entry name" value="HTHTETR"/>
</dbReference>
<name>A0A558J2I0_9GAMM</name>
<dbReference type="Proteomes" id="UP000317288">
    <property type="component" value="Unassembled WGS sequence"/>
</dbReference>
<dbReference type="Gene3D" id="1.10.10.60">
    <property type="entry name" value="Homeodomain-like"/>
    <property type="match status" value="1"/>
</dbReference>
<dbReference type="AlphaFoldDB" id="A0A558J2I0"/>
<evidence type="ECO:0000256" key="4">
    <source>
        <dbReference type="PROSITE-ProRule" id="PRU00335"/>
    </source>
</evidence>
<dbReference type="SUPFAM" id="SSF46689">
    <property type="entry name" value="Homeodomain-like"/>
    <property type="match status" value="1"/>
</dbReference>
<dbReference type="InterPro" id="IPR039536">
    <property type="entry name" value="TetR_C_Proteobacteria"/>
</dbReference>
<dbReference type="GO" id="GO:0003700">
    <property type="term" value="F:DNA-binding transcription factor activity"/>
    <property type="evidence" value="ECO:0007669"/>
    <property type="project" value="TreeGrafter"/>
</dbReference>
<dbReference type="PROSITE" id="PS50977">
    <property type="entry name" value="HTH_TETR_2"/>
    <property type="match status" value="1"/>
</dbReference>
<dbReference type="FunFam" id="1.10.10.60:FF:000141">
    <property type="entry name" value="TetR family transcriptional regulator"/>
    <property type="match status" value="1"/>
</dbReference>
<organism evidence="6 7">
    <name type="scientific">Vreelandella titanicae</name>
    <dbReference type="NCBI Taxonomy" id="664683"/>
    <lineage>
        <taxon>Bacteria</taxon>
        <taxon>Pseudomonadati</taxon>
        <taxon>Pseudomonadota</taxon>
        <taxon>Gammaproteobacteria</taxon>
        <taxon>Oceanospirillales</taxon>
        <taxon>Halomonadaceae</taxon>
        <taxon>Vreelandella</taxon>
    </lineage>
</organism>
<proteinExistence type="predicted"/>
<keyword evidence="2 4" id="KW-0238">DNA-binding</keyword>
<dbReference type="InterPro" id="IPR009057">
    <property type="entry name" value="Homeodomain-like_sf"/>
</dbReference>
<dbReference type="SUPFAM" id="SSF48498">
    <property type="entry name" value="Tetracyclin repressor-like, C-terminal domain"/>
    <property type="match status" value="1"/>
</dbReference>
<dbReference type="Gene3D" id="1.10.357.10">
    <property type="entry name" value="Tetracycline Repressor, domain 2"/>
    <property type="match status" value="1"/>
</dbReference>
<dbReference type="RefSeq" id="WP_050714189.1">
    <property type="nucleotide sequence ID" value="NZ_VNFE01000007.1"/>
</dbReference>
<gene>
    <name evidence="6" type="ORF">FQP89_20080</name>
</gene>
<dbReference type="InterPro" id="IPR001647">
    <property type="entry name" value="HTH_TetR"/>
</dbReference>
<dbReference type="InterPro" id="IPR050109">
    <property type="entry name" value="HTH-type_TetR-like_transc_reg"/>
</dbReference>
<dbReference type="PANTHER" id="PTHR30055:SF146">
    <property type="entry name" value="HTH-TYPE TRANSCRIPTIONAL DUAL REGULATOR CECR"/>
    <property type="match status" value="1"/>
</dbReference>
<sequence length="220" mass="24092">MPRSTISGPPDCPNRADAIVTSRGMARRERLLDAARDVFLEQGYAGASVNEVVARAGGSLATLYKQFGSKEGLFTAAMERHISTAWAVLEEGRRDHHALEQVLYELGRRMLTLVCDPGVIRLVRGLAFEAERSPELCELFLTRGPDQTRQALAMYLGEQAAAGRLNLDNPREAAGMFMGMLLGEWHIDALLGRSLCLDEAQCSARARRCVAIFLSGVARS</sequence>
<evidence type="ECO:0000256" key="1">
    <source>
        <dbReference type="ARBA" id="ARBA00023015"/>
    </source>
</evidence>
<dbReference type="Pfam" id="PF14246">
    <property type="entry name" value="TetR_C_7"/>
    <property type="match status" value="1"/>
</dbReference>
<evidence type="ECO:0000313" key="6">
    <source>
        <dbReference type="EMBL" id="TVU87878.1"/>
    </source>
</evidence>
<accession>A0A558J2I0</accession>
<evidence type="ECO:0000259" key="5">
    <source>
        <dbReference type="PROSITE" id="PS50977"/>
    </source>
</evidence>
<feature type="domain" description="HTH tetR-type" evidence="5">
    <location>
        <begin position="25"/>
        <end position="85"/>
    </location>
</feature>
<keyword evidence="1" id="KW-0805">Transcription regulation</keyword>
<dbReference type="Pfam" id="PF00440">
    <property type="entry name" value="TetR_N"/>
    <property type="match status" value="1"/>
</dbReference>
<dbReference type="PANTHER" id="PTHR30055">
    <property type="entry name" value="HTH-TYPE TRANSCRIPTIONAL REGULATOR RUTR"/>
    <property type="match status" value="1"/>
</dbReference>
<dbReference type="InterPro" id="IPR036271">
    <property type="entry name" value="Tet_transcr_reg_TetR-rel_C_sf"/>
</dbReference>
<protein>
    <submittedName>
        <fullName evidence="6">TetR/AcrR family transcriptional regulator</fullName>
    </submittedName>
</protein>
<evidence type="ECO:0000256" key="2">
    <source>
        <dbReference type="ARBA" id="ARBA00023125"/>
    </source>
</evidence>
<comment type="caution">
    <text evidence="6">The sequence shown here is derived from an EMBL/GenBank/DDBJ whole genome shotgun (WGS) entry which is preliminary data.</text>
</comment>